<reference evidence="2 3" key="1">
    <citation type="submission" date="2013-02" db="EMBL/GenBank/DDBJ databases">
        <title>The Genome Annotation of Plasmodium falciparum MaliPS096_E11.</title>
        <authorList>
            <consortium name="The Broad Institute Genome Sequencing Platform"/>
            <consortium name="The Broad Institute Genome Sequencing Center for Infectious Disease"/>
            <person name="Neafsey D."/>
            <person name="Hoffman S."/>
            <person name="Volkman S."/>
            <person name="Rosenthal P."/>
            <person name="Walker B."/>
            <person name="Young S.K."/>
            <person name="Zeng Q."/>
            <person name="Gargeya S."/>
            <person name="Fitzgerald M."/>
            <person name="Haas B."/>
            <person name="Abouelleil A."/>
            <person name="Allen A.W."/>
            <person name="Alvarado L."/>
            <person name="Arachchi H.M."/>
            <person name="Berlin A.M."/>
            <person name="Chapman S.B."/>
            <person name="Gainer-Dewar J."/>
            <person name="Goldberg J."/>
            <person name="Griggs A."/>
            <person name="Gujja S."/>
            <person name="Hansen M."/>
            <person name="Howarth C."/>
            <person name="Imamovic A."/>
            <person name="Ireland A."/>
            <person name="Larimer J."/>
            <person name="McCowan C."/>
            <person name="Murphy C."/>
            <person name="Pearson M."/>
            <person name="Poon T.W."/>
            <person name="Priest M."/>
            <person name="Roberts A."/>
            <person name="Saif S."/>
            <person name="Shea T."/>
            <person name="Sisk P."/>
            <person name="Sykes S."/>
            <person name="Wortman J."/>
            <person name="Nusbaum C."/>
            <person name="Birren B."/>
        </authorList>
    </citation>
    <scope>NUCLEOTIDE SEQUENCE [LARGE SCALE GENOMIC DNA]</scope>
    <source>
        <strain evidence="2 3">MaliPS096_E11</strain>
    </source>
</reference>
<evidence type="ECO:0000256" key="1">
    <source>
        <dbReference type="SAM" id="Phobius"/>
    </source>
</evidence>
<organism evidence="2 3">
    <name type="scientific">Plasmodium falciparum MaliPS096_E11</name>
    <dbReference type="NCBI Taxonomy" id="1036727"/>
    <lineage>
        <taxon>Eukaryota</taxon>
        <taxon>Sar</taxon>
        <taxon>Alveolata</taxon>
        <taxon>Apicomplexa</taxon>
        <taxon>Aconoidasida</taxon>
        <taxon>Haemosporida</taxon>
        <taxon>Plasmodiidae</taxon>
        <taxon>Plasmodium</taxon>
        <taxon>Plasmodium (Laverania)</taxon>
    </lineage>
</organism>
<evidence type="ECO:0000313" key="3">
    <source>
        <dbReference type="Proteomes" id="UP000030699"/>
    </source>
</evidence>
<keyword evidence="1" id="KW-0812">Transmembrane</keyword>
<evidence type="ECO:0000313" key="2">
    <source>
        <dbReference type="EMBL" id="ETW46501.1"/>
    </source>
</evidence>
<feature type="transmembrane region" description="Helical" evidence="1">
    <location>
        <begin position="31"/>
        <end position="48"/>
    </location>
</feature>
<gene>
    <name evidence="2" type="ORF">PFMALIP_05405</name>
</gene>
<keyword evidence="1" id="KW-1133">Transmembrane helix</keyword>
<dbReference type="AlphaFoldDB" id="A0A024WJ08"/>
<dbReference type="Proteomes" id="UP000030699">
    <property type="component" value="Unassembled WGS sequence"/>
</dbReference>
<protein>
    <submittedName>
        <fullName evidence="2">Uncharacterized protein</fullName>
    </submittedName>
</protein>
<keyword evidence="1" id="KW-0472">Membrane</keyword>
<accession>A0A024WJ08</accession>
<name>A0A024WJ08_PLAFA</name>
<dbReference type="EMBL" id="KI925625">
    <property type="protein sequence ID" value="ETW46501.1"/>
    <property type="molecule type" value="Genomic_DNA"/>
</dbReference>
<sequence>MKLFFFNVKVFQKIITIKIIKIKKNNKQINIIFYTFTQYCLCYILNLYNSSINRKEKNILTHI</sequence>
<proteinExistence type="predicted"/>
<reference evidence="2 3" key="2">
    <citation type="submission" date="2013-02" db="EMBL/GenBank/DDBJ databases">
        <title>The Genome Sequence of Plasmodium falciparum MaliPS096_E11.</title>
        <authorList>
            <consortium name="The Broad Institute Genome Sequencing Platform"/>
            <consortium name="The Broad Institute Genome Sequencing Center for Infectious Disease"/>
            <person name="Neafsey D."/>
            <person name="Cheeseman I."/>
            <person name="Volkman S."/>
            <person name="Adams J."/>
            <person name="Walker B."/>
            <person name="Young S.K."/>
            <person name="Zeng Q."/>
            <person name="Gargeya S."/>
            <person name="Fitzgerald M."/>
            <person name="Haas B."/>
            <person name="Abouelleil A."/>
            <person name="Alvarado L."/>
            <person name="Arachchi H.M."/>
            <person name="Berlin A.M."/>
            <person name="Chapman S.B."/>
            <person name="Dewar J."/>
            <person name="Goldberg J."/>
            <person name="Griggs A."/>
            <person name="Gujja S."/>
            <person name="Hansen M."/>
            <person name="Howarth C."/>
            <person name="Imamovic A."/>
            <person name="Larimer J."/>
            <person name="McCowan C."/>
            <person name="Murphy C."/>
            <person name="Neiman D."/>
            <person name="Pearson M."/>
            <person name="Priest M."/>
            <person name="Roberts A."/>
            <person name="Saif S."/>
            <person name="Shea T."/>
            <person name="Sisk P."/>
            <person name="Sykes S."/>
            <person name="Wortman J."/>
            <person name="Nusbaum C."/>
            <person name="Birren B."/>
        </authorList>
    </citation>
    <scope>NUCLEOTIDE SEQUENCE [LARGE SCALE GENOMIC DNA]</scope>
    <source>
        <strain evidence="2 3">MaliPS096_E11</strain>
    </source>
</reference>